<dbReference type="AlphaFoldDB" id="A0A1F7WQ28"/>
<dbReference type="EMBL" id="MGFH01000131">
    <property type="protein sequence ID" value="OGM04936.1"/>
    <property type="molecule type" value="Genomic_DNA"/>
</dbReference>
<organism evidence="2 3">
    <name type="scientific">Candidatus Wallbacteria bacterium GWC2_49_35</name>
    <dbReference type="NCBI Taxonomy" id="1817813"/>
    <lineage>
        <taxon>Bacteria</taxon>
        <taxon>Candidatus Walliibacteriota</taxon>
    </lineage>
</organism>
<accession>A0A1F7WQ28</accession>
<reference evidence="2 3" key="1">
    <citation type="journal article" date="2016" name="Nat. Commun.">
        <title>Thousands of microbial genomes shed light on interconnected biogeochemical processes in an aquifer system.</title>
        <authorList>
            <person name="Anantharaman K."/>
            <person name="Brown C.T."/>
            <person name="Hug L.A."/>
            <person name="Sharon I."/>
            <person name="Castelle C.J."/>
            <person name="Probst A.J."/>
            <person name="Thomas B.C."/>
            <person name="Singh A."/>
            <person name="Wilkins M.J."/>
            <person name="Karaoz U."/>
            <person name="Brodie E.L."/>
            <person name="Williams K.H."/>
            <person name="Hubbard S.S."/>
            <person name="Banfield J.F."/>
        </authorList>
    </citation>
    <scope>NUCLEOTIDE SEQUENCE [LARGE SCALE GENOMIC DNA]</scope>
</reference>
<gene>
    <name evidence="2" type="ORF">A2008_08345</name>
</gene>
<evidence type="ECO:0000313" key="3">
    <source>
        <dbReference type="Proteomes" id="UP000178735"/>
    </source>
</evidence>
<name>A0A1F7WQ28_9BACT</name>
<protein>
    <recommendedName>
        <fullName evidence="1">Nif11 domain-containing protein</fullName>
    </recommendedName>
</protein>
<dbReference type="Pfam" id="PF07862">
    <property type="entry name" value="Nif11"/>
    <property type="match status" value="1"/>
</dbReference>
<dbReference type="NCBIfam" id="TIGR03798">
    <property type="entry name" value="leader_Nif11"/>
    <property type="match status" value="1"/>
</dbReference>
<dbReference type="InterPro" id="IPR022516">
    <property type="entry name" value="CHP03798_Ocin"/>
</dbReference>
<evidence type="ECO:0000259" key="1">
    <source>
        <dbReference type="Pfam" id="PF07862"/>
    </source>
</evidence>
<dbReference type="Proteomes" id="UP000178735">
    <property type="component" value="Unassembled WGS sequence"/>
</dbReference>
<dbReference type="InterPro" id="IPR012903">
    <property type="entry name" value="Nif11"/>
</dbReference>
<feature type="domain" description="Nif11" evidence="1">
    <location>
        <begin position="1"/>
        <end position="58"/>
    </location>
</feature>
<evidence type="ECO:0000313" key="2">
    <source>
        <dbReference type="EMBL" id="OGM04936.1"/>
    </source>
</evidence>
<sequence>MSKENVKNFFGKVEQDETVRKNFLAAMESIKPETQNEAAEKIIQTAKAAGFNFNAEELFEARAELSDTANSNPELSDKQLGAVSGGVTDAKYKAVTTSIAGVGIACVIVSIVGEATIPQNSTGCAAWLTINKDAHGCKE</sequence>
<comment type="caution">
    <text evidence="2">The sequence shown here is derived from an EMBL/GenBank/DDBJ whole genome shotgun (WGS) entry which is preliminary data.</text>
</comment>
<proteinExistence type="predicted"/>